<evidence type="ECO:0000256" key="4">
    <source>
        <dbReference type="ARBA" id="ARBA00023088"/>
    </source>
</evidence>
<organism evidence="9 11">
    <name type="scientific">Enterococcus haemoperoxidus ATCC BAA-382</name>
    <dbReference type="NCBI Taxonomy" id="1158608"/>
    <lineage>
        <taxon>Bacteria</taxon>
        <taxon>Bacillati</taxon>
        <taxon>Bacillota</taxon>
        <taxon>Bacilli</taxon>
        <taxon>Lactobacillales</taxon>
        <taxon>Enterococcaceae</taxon>
        <taxon>Enterococcus</taxon>
    </lineage>
</organism>
<dbReference type="Pfam" id="PF00746">
    <property type="entry name" value="Gram_pos_anchor"/>
    <property type="match status" value="1"/>
</dbReference>
<feature type="domain" description="Gram-positive cocci surface proteins LPxTG" evidence="8">
    <location>
        <begin position="69"/>
        <end position="109"/>
    </location>
</feature>
<dbReference type="EMBL" id="AJAR01000002">
    <property type="protein sequence ID" value="EOI00231.1"/>
    <property type="molecule type" value="Genomic_DNA"/>
</dbReference>
<evidence type="ECO:0000313" key="12">
    <source>
        <dbReference type="Proteomes" id="UP000014197"/>
    </source>
</evidence>
<feature type="signal peptide" evidence="7">
    <location>
        <begin position="1"/>
        <end position="31"/>
    </location>
</feature>
<evidence type="ECO:0000256" key="1">
    <source>
        <dbReference type="ARBA" id="ARBA00022512"/>
    </source>
</evidence>
<dbReference type="PATRIC" id="fig|1158608.3.peg.81"/>
<reference evidence="10 12" key="2">
    <citation type="submission" date="2013-03" db="EMBL/GenBank/DDBJ databases">
        <title>The Genome Sequence of Enterococcus haemoperoxidus BAA-382 (PacBio/Illumina hybrid assembly).</title>
        <authorList>
            <consortium name="The Broad Institute Genomics Platform"/>
            <consortium name="The Broad Institute Genome Sequencing Center for Infectious Disease"/>
            <person name="Earl A."/>
            <person name="Russ C."/>
            <person name="Gilmore M."/>
            <person name="Surin D."/>
            <person name="Walker B."/>
            <person name="Young S."/>
            <person name="Zeng Q."/>
            <person name="Gargeya S."/>
            <person name="Fitzgerald M."/>
            <person name="Haas B."/>
            <person name="Abouelleil A."/>
            <person name="Allen A.W."/>
            <person name="Alvarado L."/>
            <person name="Arachchi H.M."/>
            <person name="Berlin A.M."/>
            <person name="Chapman S.B."/>
            <person name="Gainer-Dewar J."/>
            <person name="Goldberg J."/>
            <person name="Griggs A."/>
            <person name="Gujja S."/>
            <person name="Hansen M."/>
            <person name="Howarth C."/>
            <person name="Imamovic A."/>
            <person name="Ireland A."/>
            <person name="Larimer J."/>
            <person name="McCowan C."/>
            <person name="Murphy C."/>
            <person name="Pearson M."/>
            <person name="Poon T.W."/>
            <person name="Priest M."/>
            <person name="Roberts A."/>
            <person name="Saif S."/>
            <person name="Shea T."/>
            <person name="Sisk P."/>
            <person name="Sykes S."/>
            <person name="Wortman J."/>
            <person name="Nusbaum C."/>
            <person name="Birren B."/>
        </authorList>
    </citation>
    <scope>NUCLEOTIDE SEQUENCE [LARGE SCALE GENOMIC DNA]</scope>
    <source>
        <strain evidence="10 12">ATCC BAA-382</strain>
    </source>
</reference>
<dbReference type="OrthoDB" id="2056845at2"/>
<evidence type="ECO:0000256" key="2">
    <source>
        <dbReference type="ARBA" id="ARBA00022525"/>
    </source>
</evidence>
<proteinExistence type="predicted"/>
<evidence type="ECO:0000313" key="9">
    <source>
        <dbReference type="EMBL" id="EOI00231.1"/>
    </source>
</evidence>
<keyword evidence="6" id="KW-0812">Transmembrane</keyword>
<keyword evidence="6" id="KW-0472">Membrane</keyword>
<dbReference type="Proteomes" id="UP000014197">
    <property type="component" value="Unassembled WGS sequence"/>
</dbReference>
<dbReference type="eggNOG" id="ENOG503070V">
    <property type="taxonomic scope" value="Bacteria"/>
</dbReference>
<evidence type="ECO:0000313" key="11">
    <source>
        <dbReference type="Proteomes" id="UP000013858"/>
    </source>
</evidence>
<evidence type="ECO:0000256" key="5">
    <source>
        <dbReference type="SAM" id="MobiDB-lite"/>
    </source>
</evidence>
<keyword evidence="1" id="KW-0134">Cell wall</keyword>
<keyword evidence="4" id="KW-0572">Peptidoglycan-anchor</keyword>
<gene>
    <name evidence="10" type="ORF">I583_02314</name>
    <name evidence="9" type="ORF">UAW_00097</name>
</gene>
<evidence type="ECO:0000313" key="10">
    <source>
        <dbReference type="EMBL" id="EOT59679.1"/>
    </source>
</evidence>
<reference evidence="9 11" key="1">
    <citation type="submission" date="2013-02" db="EMBL/GenBank/DDBJ databases">
        <title>The Genome Sequence of Enterococcus haemoperoxidus BAA-382.</title>
        <authorList>
            <consortium name="The Broad Institute Genome Sequencing Platform"/>
            <consortium name="The Broad Institute Genome Sequencing Center for Infectious Disease"/>
            <person name="Earl A.M."/>
            <person name="Gilmore M.S."/>
            <person name="Lebreton F."/>
            <person name="Walker B."/>
            <person name="Young S.K."/>
            <person name="Zeng Q."/>
            <person name="Gargeya S."/>
            <person name="Fitzgerald M."/>
            <person name="Haas B."/>
            <person name="Abouelleil A."/>
            <person name="Alvarado L."/>
            <person name="Arachchi H.M."/>
            <person name="Berlin A.M."/>
            <person name="Chapman S.B."/>
            <person name="Dewar J."/>
            <person name="Goldberg J."/>
            <person name="Griggs A."/>
            <person name="Gujja S."/>
            <person name="Hansen M."/>
            <person name="Howarth C."/>
            <person name="Imamovic A."/>
            <person name="Larimer J."/>
            <person name="McCowan C."/>
            <person name="Murphy C."/>
            <person name="Neiman D."/>
            <person name="Pearson M."/>
            <person name="Priest M."/>
            <person name="Roberts A."/>
            <person name="Saif S."/>
            <person name="Shea T."/>
            <person name="Sisk P."/>
            <person name="Sykes S."/>
            <person name="Wortman J."/>
            <person name="Nusbaum C."/>
            <person name="Birren B."/>
        </authorList>
    </citation>
    <scope>NUCLEOTIDE SEQUENCE [LARGE SCALE GENOMIC DNA]</scope>
    <source>
        <strain evidence="9 11">ATCC BAA-382</strain>
    </source>
</reference>
<feature type="compositionally biased region" description="Basic and acidic residues" evidence="5">
    <location>
        <begin position="49"/>
        <end position="72"/>
    </location>
</feature>
<accession>R2QXW5</accession>
<name>R2QXW5_9ENTE</name>
<sequence>MRQGDQEMKKKKIYLLFLLLLSMFLVSNVTAVDAQTNGKTEGKIGFIDGGKEAPKGPEMEKPINPETPKKESSGLLPKTGEEFLMYLTIIGMISLAVTAIIVVIKRRHNQGCS</sequence>
<evidence type="ECO:0000256" key="7">
    <source>
        <dbReference type="SAM" id="SignalP"/>
    </source>
</evidence>
<dbReference type="AlphaFoldDB" id="R2QXW5"/>
<evidence type="ECO:0000259" key="8">
    <source>
        <dbReference type="Pfam" id="PF00746"/>
    </source>
</evidence>
<dbReference type="InterPro" id="IPR019931">
    <property type="entry name" value="LPXTG_anchor"/>
</dbReference>
<dbReference type="EMBL" id="ASVY01000003">
    <property type="protein sequence ID" value="EOT59679.1"/>
    <property type="molecule type" value="Genomic_DNA"/>
</dbReference>
<dbReference type="NCBIfam" id="TIGR01167">
    <property type="entry name" value="LPXTG_anchor"/>
    <property type="match status" value="1"/>
</dbReference>
<keyword evidence="3 7" id="KW-0732">Signal</keyword>
<evidence type="ECO:0000256" key="3">
    <source>
        <dbReference type="ARBA" id="ARBA00022729"/>
    </source>
</evidence>
<keyword evidence="2" id="KW-0964">Secreted</keyword>
<dbReference type="STRING" id="155618.RV06_GL000783"/>
<comment type="caution">
    <text evidence="9">The sequence shown here is derived from an EMBL/GenBank/DDBJ whole genome shotgun (WGS) entry which is preliminary data.</text>
</comment>
<feature type="chain" id="PRO_5038652059" evidence="7">
    <location>
        <begin position="32"/>
        <end position="113"/>
    </location>
</feature>
<protein>
    <submittedName>
        <fullName evidence="9">LPXTG-domain-containing protein cell wall anchor domain</fullName>
    </submittedName>
</protein>
<evidence type="ECO:0000256" key="6">
    <source>
        <dbReference type="SAM" id="Phobius"/>
    </source>
</evidence>
<keyword evidence="6" id="KW-1133">Transmembrane helix</keyword>
<feature type="transmembrane region" description="Helical" evidence="6">
    <location>
        <begin position="83"/>
        <end position="104"/>
    </location>
</feature>
<dbReference type="Proteomes" id="UP000013858">
    <property type="component" value="Unassembled WGS sequence"/>
</dbReference>
<feature type="region of interest" description="Disordered" evidence="5">
    <location>
        <begin position="40"/>
        <end position="76"/>
    </location>
</feature>
<keyword evidence="12" id="KW-1185">Reference proteome</keyword>